<keyword evidence="3" id="KW-0560">Oxidoreductase</keyword>
<evidence type="ECO:0000313" key="6">
    <source>
        <dbReference type="EMBL" id="SVA17557.1"/>
    </source>
</evidence>
<keyword evidence="4" id="KW-0408">Iron</keyword>
<evidence type="ECO:0000256" key="2">
    <source>
        <dbReference type="ARBA" id="ARBA00022723"/>
    </source>
</evidence>
<protein>
    <recommendedName>
        <fullName evidence="5">Fe2OG dioxygenase domain-containing protein</fullName>
    </recommendedName>
</protein>
<dbReference type="Pfam" id="PF03171">
    <property type="entry name" value="2OG-FeII_Oxy"/>
    <property type="match status" value="1"/>
</dbReference>
<dbReference type="AlphaFoldDB" id="A0A381TRM4"/>
<feature type="domain" description="Fe2OG dioxygenase" evidence="5">
    <location>
        <begin position="179"/>
        <end position="281"/>
    </location>
</feature>
<organism evidence="6">
    <name type="scientific">marine metagenome</name>
    <dbReference type="NCBI Taxonomy" id="408172"/>
    <lineage>
        <taxon>unclassified sequences</taxon>
        <taxon>metagenomes</taxon>
        <taxon>ecological metagenomes</taxon>
    </lineage>
</organism>
<dbReference type="GO" id="GO:0046872">
    <property type="term" value="F:metal ion binding"/>
    <property type="evidence" value="ECO:0007669"/>
    <property type="project" value="UniProtKB-KW"/>
</dbReference>
<dbReference type="PANTHER" id="PTHR10209:SF881">
    <property type="entry name" value="FI07970P-RELATED"/>
    <property type="match status" value="1"/>
</dbReference>
<accession>A0A381TRM4</accession>
<name>A0A381TRM4_9ZZZZ</name>
<dbReference type="GO" id="GO:0016491">
    <property type="term" value="F:oxidoreductase activity"/>
    <property type="evidence" value="ECO:0007669"/>
    <property type="project" value="UniProtKB-KW"/>
</dbReference>
<dbReference type="Pfam" id="PF14226">
    <property type="entry name" value="DIOX_N"/>
    <property type="match status" value="1"/>
</dbReference>
<dbReference type="PROSITE" id="PS51471">
    <property type="entry name" value="FE2OG_OXY"/>
    <property type="match status" value="1"/>
</dbReference>
<dbReference type="InterPro" id="IPR044861">
    <property type="entry name" value="IPNS-like_FE2OG_OXY"/>
</dbReference>
<evidence type="ECO:0000256" key="3">
    <source>
        <dbReference type="ARBA" id="ARBA00023002"/>
    </source>
</evidence>
<dbReference type="Gene3D" id="2.60.120.330">
    <property type="entry name" value="B-lactam Antibiotic, Isopenicillin N Synthase, Chain"/>
    <property type="match status" value="1"/>
</dbReference>
<dbReference type="InterPro" id="IPR027443">
    <property type="entry name" value="IPNS-like_sf"/>
</dbReference>
<dbReference type="EMBL" id="UINC01004885">
    <property type="protein sequence ID" value="SVA17557.1"/>
    <property type="molecule type" value="Genomic_DNA"/>
</dbReference>
<reference evidence="6" key="1">
    <citation type="submission" date="2018-05" db="EMBL/GenBank/DDBJ databases">
        <authorList>
            <person name="Lanie J.A."/>
            <person name="Ng W.-L."/>
            <person name="Kazmierczak K.M."/>
            <person name="Andrzejewski T.M."/>
            <person name="Davidsen T.M."/>
            <person name="Wayne K.J."/>
            <person name="Tettelin H."/>
            <person name="Glass J.I."/>
            <person name="Rusch D."/>
            <person name="Podicherti R."/>
            <person name="Tsui H.-C.T."/>
            <person name="Winkler M.E."/>
        </authorList>
    </citation>
    <scope>NUCLEOTIDE SEQUENCE</scope>
</reference>
<evidence type="ECO:0000259" key="5">
    <source>
        <dbReference type="PROSITE" id="PS51471"/>
    </source>
</evidence>
<gene>
    <name evidence="6" type="ORF">METZ01_LOCUS70411</name>
</gene>
<sequence>MEKAGQFDSIPIIDMLGWFSADNRSKGLVAEEVKNACLTSGFMYLRNHGMSQKVIANATKAAEDLFSLSLNTKLSIHDDNLGYYRGYIPIDGESTDPENSGDLKEAFDVGLQIKIDDPQYPGYKRMSAPNLWPEDLPHFRSSVEAYFEAAMGLAKTLFRLFAVSLNLNENHFDSITDMPIAQMRLIHYPPNESTVSNEKLGIGAHTDYECFTLLIQDETGGLELMNAAGKWIDAPPLDDTIIVNIGEMMSRWTNGLFAATPHRVRNHPSADRISIPFFFATNYDTEIVCLESCYDDLNPPKFEPVMAGDYLEERLNSIYGSIGI</sequence>
<evidence type="ECO:0000256" key="1">
    <source>
        <dbReference type="ARBA" id="ARBA00008056"/>
    </source>
</evidence>
<keyword evidence="2" id="KW-0479">Metal-binding</keyword>
<evidence type="ECO:0000256" key="4">
    <source>
        <dbReference type="ARBA" id="ARBA00023004"/>
    </source>
</evidence>
<dbReference type="InterPro" id="IPR026992">
    <property type="entry name" value="DIOX_N"/>
</dbReference>
<dbReference type="SUPFAM" id="SSF51197">
    <property type="entry name" value="Clavaminate synthase-like"/>
    <property type="match status" value="1"/>
</dbReference>
<proteinExistence type="inferred from homology"/>
<dbReference type="InterPro" id="IPR005123">
    <property type="entry name" value="Oxoglu/Fe-dep_dioxygenase_dom"/>
</dbReference>
<comment type="similarity">
    <text evidence="1">Belongs to the iron/ascorbate-dependent oxidoreductase family.</text>
</comment>
<dbReference type="PRINTS" id="PR00682">
    <property type="entry name" value="IPNSYNTHASE"/>
</dbReference>
<dbReference type="PANTHER" id="PTHR10209">
    <property type="entry name" value="OXIDOREDUCTASE, 2OG-FE II OXYGENASE FAMILY PROTEIN"/>
    <property type="match status" value="1"/>
</dbReference>